<organism evidence="7">
    <name type="scientific">Lotharella globosa</name>
    <dbReference type="NCBI Taxonomy" id="91324"/>
    <lineage>
        <taxon>Eukaryota</taxon>
        <taxon>Sar</taxon>
        <taxon>Rhizaria</taxon>
        <taxon>Cercozoa</taxon>
        <taxon>Chlorarachniophyceae</taxon>
        <taxon>Lotharella</taxon>
    </lineage>
</organism>
<dbReference type="PANTHER" id="PTHR14871:SF1">
    <property type="entry name" value="DYNEIN REGULATORY COMPLEX PROTEIN 9"/>
    <property type="match status" value="1"/>
</dbReference>
<proteinExistence type="predicted"/>
<evidence type="ECO:0000256" key="6">
    <source>
        <dbReference type="SAM" id="Coils"/>
    </source>
</evidence>
<comment type="subcellular location">
    <subcellularLocation>
        <location evidence="2">Cell projection</location>
    </subcellularLocation>
    <subcellularLocation>
        <location evidence="1">Cytoplasm</location>
        <location evidence="1">Cytoskeleton</location>
    </subcellularLocation>
</comment>
<dbReference type="AlphaFoldDB" id="A0A7S3ZI23"/>
<dbReference type="InterPro" id="IPR042618">
    <property type="entry name" value="IQCG"/>
</dbReference>
<keyword evidence="5" id="KW-0966">Cell projection</keyword>
<evidence type="ECO:0008006" key="8">
    <source>
        <dbReference type="Google" id="ProtNLM"/>
    </source>
</evidence>
<gene>
    <name evidence="7" type="ORF">LGLO00237_LOCUS35755</name>
</gene>
<evidence type="ECO:0000256" key="3">
    <source>
        <dbReference type="ARBA" id="ARBA00022490"/>
    </source>
</evidence>
<keyword evidence="4" id="KW-0206">Cytoskeleton</keyword>
<name>A0A7S3ZI23_9EUKA</name>
<keyword evidence="3" id="KW-0963">Cytoplasm</keyword>
<dbReference type="EMBL" id="HBIV01052120">
    <property type="protein sequence ID" value="CAE0683967.1"/>
    <property type="molecule type" value="Transcribed_RNA"/>
</dbReference>
<dbReference type="PANTHER" id="PTHR14871">
    <property type="entry name" value="DYNEIN REGULATORY COMPLEX PROTEIN 9"/>
    <property type="match status" value="1"/>
</dbReference>
<evidence type="ECO:0000256" key="5">
    <source>
        <dbReference type="ARBA" id="ARBA00023273"/>
    </source>
</evidence>
<evidence type="ECO:0000313" key="7">
    <source>
        <dbReference type="EMBL" id="CAE0683967.1"/>
    </source>
</evidence>
<keyword evidence="6" id="KW-0175">Coiled coil</keyword>
<sequence>MDAAPSRKTITVSQPHACIINALLDETIQKLELLALIASDAKNRGHQKRSTTDMHTLLQRRAELEKRYGTLMERRNQLRGLVNKKAHDKNQEELRLLADQLRGSINNISQNLSESNNPHLAKNLVKVEKDRFMLTEYLRLTRKELGASSSFDFLRSEVDAQLGEINNLSATKKKRSQIRNDVKEIESLLQRETELFEKDVKSRDDEILSLTSELQHLKVETEMTLKYEENSAQAKANMSQRLRNKKMKAMDGQLRLYQQKLDTDSKVSIRSTNFLHSRQEEMTQKIAEWTAKYKKDMKEMTIKLDDLHEKRDLEKTKLDALRAQKLKDQKEMEMRAELQRTKAKRLAQRRVEEKKMFLAAAKIRFFWQIAMKKEAAGGKKKKGKKKKK</sequence>
<dbReference type="GO" id="GO:0044782">
    <property type="term" value="P:cilium organization"/>
    <property type="evidence" value="ECO:0007669"/>
    <property type="project" value="TreeGrafter"/>
</dbReference>
<protein>
    <recommendedName>
        <fullName evidence="8">Dynein regulatory complex protein 9</fullName>
    </recommendedName>
</protein>
<evidence type="ECO:0000256" key="2">
    <source>
        <dbReference type="ARBA" id="ARBA00004316"/>
    </source>
</evidence>
<dbReference type="GO" id="GO:0031514">
    <property type="term" value="C:motile cilium"/>
    <property type="evidence" value="ECO:0007669"/>
    <property type="project" value="TreeGrafter"/>
</dbReference>
<reference evidence="7" key="1">
    <citation type="submission" date="2021-01" db="EMBL/GenBank/DDBJ databases">
        <authorList>
            <person name="Corre E."/>
            <person name="Pelletier E."/>
            <person name="Niang G."/>
            <person name="Scheremetjew M."/>
            <person name="Finn R."/>
            <person name="Kale V."/>
            <person name="Holt S."/>
            <person name="Cochrane G."/>
            <person name="Meng A."/>
            <person name="Brown T."/>
            <person name="Cohen L."/>
        </authorList>
    </citation>
    <scope>NUCLEOTIDE SEQUENCE</scope>
    <source>
        <strain evidence="7">CCCM811</strain>
    </source>
</reference>
<evidence type="ECO:0000256" key="4">
    <source>
        <dbReference type="ARBA" id="ARBA00023212"/>
    </source>
</evidence>
<dbReference type="GO" id="GO:0005856">
    <property type="term" value="C:cytoskeleton"/>
    <property type="evidence" value="ECO:0007669"/>
    <property type="project" value="UniProtKB-SubCell"/>
</dbReference>
<accession>A0A7S3ZI23</accession>
<evidence type="ECO:0000256" key="1">
    <source>
        <dbReference type="ARBA" id="ARBA00004245"/>
    </source>
</evidence>
<dbReference type="GO" id="GO:0005737">
    <property type="term" value="C:cytoplasm"/>
    <property type="evidence" value="ECO:0007669"/>
    <property type="project" value="TreeGrafter"/>
</dbReference>
<feature type="coiled-coil region" evidence="6">
    <location>
        <begin position="290"/>
        <end position="324"/>
    </location>
</feature>